<proteinExistence type="predicted"/>
<dbReference type="EnsemblPlants" id="OMERI06G15880.1">
    <property type="protein sequence ID" value="OMERI06G15880.1"/>
    <property type="gene ID" value="OMERI06G15880"/>
</dbReference>
<sequence length="136" mass="15375">MFGRIPHSTQFSTTEEDDFQAEKYTFAEARPREEYHNHGRRRRIDEAVTPPRCPGEDTLRTEATHAREKRTRKKRRRRGRGLATHCSYCSAVAAAATTMGGADAGVWDEGRRGARAAASSVVEFHEVGPWTDFPRV</sequence>
<feature type="compositionally biased region" description="Basic and acidic residues" evidence="1">
    <location>
        <begin position="54"/>
        <end position="66"/>
    </location>
</feature>
<keyword evidence="3" id="KW-1185">Reference proteome</keyword>
<evidence type="ECO:0000256" key="1">
    <source>
        <dbReference type="SAM" id="MobiDB-lite"/>
    </source>
</evidence>
<dbReference type="HOGENOM" id="CLU_1878738_0_0_1"/>
<feature type="region of interest" description="Disordered" evidence="1">
    <location>
        <begin position="1"/>
        <end position="80"/>
    </location>
</feature>
<protein>
    <submittedName>
        <fullName evidence="2">Uncharacterized protein</fullName>
    </submittedName>
</protein>
<evidence type="ECO:0000313" key="2">
    <source>
        <dbReference type="EnsemblPlants" id="OMERI06G15880.1"/>
    </source>
</evidence>
<dbReference type="Gramene" id="OMERI06G15880.1">
    <property type="protein sequence ID" value="OMERI06G15880.1"/>
    <property type="gene ID" value="OMERI06G15880"/>
</dbReference>
<organism evidence="2">
    <name type="scientific">Oryza meridionalis</name>
    <dbReference type="NCBI Taxonomy" id="40149"/>
    <lineage>
        <taxon>Eukaryota</taxon>
        <taxon>Viridiplantae</taxon>
        <taxon>Streptophyta</taxon>
        <taxon>Embryophyta</taxon>
        <taxon>Tracheophyta</taxon>
        <taxon>Spermatophyta</taxon>
        <taxon>Magnoliopsida</taxon>
        <taxon>Liliopsida</taxon>
        <taxon>Poales</taxon>
        <taxon>Poaceae</taxon>
        <taxon>BOP clade</taxon>
        <taxon>Oryzoideae</taxon>
        <taxon>Oryzeae</taxon>
        <taxon>Oryzinae</taxon>
        <taxon>Oryza</taxon>
    </lineage>
</organism>
<name>A0A0E0E1T3_9ORYZ</name>
<evidence type="ECO:0000313" key="3">
    <source>
        <dbReference type="Proteomes" id="UP000008021"/>
    </source>
</evidence>
<feature type="compositionally biased region" description="Basic residues" evidence="1">
    <location>
        <begin position="67"/>
        <end position="80"/>
    </location>
</feature>
<accession>A0A0E0E1T3</accession>
<reference evidence="2" key="2">
    <citation type="submission" date="2018-05" db="EMBL/GenBank/DDBJ databases">
        <title>OmerRS3 (Oryza meridionalis Reference Sequence Version 3).</title>
        <authorList>
            <person name="Zhang J."/>
            <person name="Kudrna D."/>
            <person name="Lee S."/>
            <person name="Talag J."/>
            <person name="Welchert J."/>
            <person name="Wing R.A."/>
        </authorList>
    </citation>
    <scope>NUCLEOTIDE SEQUENCE [LARGE SCALE GENOMIC DNA]</scope>
    <source>
        <strain evidence="2">cv. OR44</strain>
    </source>
</reference>
<reference evidence="2" key="1">
    <citation type="submission" date="2015-04" db="UniProtKB">
        <authorList>
            <consortium name="EnsemblPlants"/>
        </authorList>
    </citation>
    <scope>IDENTIFICATION</scope>
</reference>
<dbReference type="AlphaFoldDB" id="A0A0E0E1T3"/>
<dbReference type="Proteomes" id="UP000008021">
    <property type="component" value="Chromosome 6"/>
</dbReference>